<keyword evidence="17" id="KW-1185">Reference proteome</keyword>
<comment type="catalytic activity">
    <reaction evidence="12">
        <text>O-phospho-L-seryl-[protein] + H2O = L-seryl-[protein] + phosphate</text>
        <dbReference type="Rhea" id="RHEA:20629"/>
        <dbReference type="Rhea" id="RHEA-COMP:9863"/>
        <dbReference type="Rhea" id="RHEA-COMP:11604"/>
        <dbReference type="ChEBI" id="CHEBI:15377"/>
        <dbReference type="ChEBI" id="CHEBI:29999"/>
        <dbReference type="ChEBI" id="CHEBI:43474"/>
        <dbReference type="ChEBI" id="CHEBI:83421"/>
        <dbReference type="EC" id="3.1.3.16"/>
    </reaction>
</comment>
<dbReference type="GO" id="GO:0005743">
    <property type="term" value="C:mitochondrial inner membrane"/>
    <property type="evidence" value="ECO:0007669"/>
    <property type="project" value="UniProtKB-SubCell"/>
</dbReference>
<name>A0A1S3A4T1_ERIEU</name>
<evidence type="ECO:0000259" key="15">
    <source>
        <dbReference type="PROSITE" id="PS50054"/>
    </source>
</evidence>
<evidence type="ECO:0000256" key="9">
    <source>
        <dbReference type="ARBA" id="ARBA00023128"/>
    </source>
</evidence>
<dbReference type="InterPro" id="IPR020420">
    <property type="entry name" value="Atypical_DUSP_subfamB"/>
</dbReference>
<proteinExistence type="inferred from homology"/>
<evidence type="ECO:0000256" key="4">
    <source>
        <dbReference type="ARBA" id="ARBA00008601"/>
    </source>
</evidence>
<comment type="similarity">
    <text evidence="4">Belongs to the protein-tyrosine phosphatase family. Non-receptor class dual specificity subfamily.</text>
</comment>
<dbReference type="RefSeq" id="XP_007529367.1">
    <property type="nucleotide sequence ID" value="XM_007529305.3"/>
</dbReference>
<feature type="domain" description="Tyrosine specific protein phosphatases" evidence="16">
    <location>
        <begin position="106"/>
        <end position="165"/>
    </location>
</feature>
<dbReference type="SMART" id="SM00195">
    <property type="entry name" value="DSPc"/>
    <property type="match status" value="1"/>
</dbReference>
<gene>
    <name evidence="18" type="primary">DUSP18</name>
</gene>
<evidence type="ECO:0000256" key="1">
    <source>
        <dbReference type="ARBA" id="ARBA00004123"/>
    </source>
</evidence>
<keyword evidence="10" id="KW-0472">Membrane</keyword>
<dbReference type="eggNOG" id="KOG1718">
    <property type="taxonomic scope" value="Eukaryota"/>
</dbReference>
<protein>
    <submittedName>
        <fullName evidence="18">Dual specificity protein phosphatase 18</fullName>
    </submittedName>
</protein>
<evidence type="ECO:0000256" key="12">
    <source>
        <dbReference type="ARBA" id="ARBA00047761"/>
    </source>
</evidence>
<keyword evidence="9" id="KW-0496">Mitochondrion</keyword>
<dbReference type="GO" id="GO:0004725">
    <property type="term" value="F:protein tyrosine phosphatase activity"/>
    <property type="evidence" value="ECO:0007669"/>
    <property type="project" value="TreeGrafter"/>
</dbReference>
<dbReference type="PRINTS" id="PR01910">
    <property type="entry name" value="ADSPHPHTASEB"/>
</dbReference>
<dbReference type="GO" id="GO:0004722">
    <property type="term" value="F:protein serine/threonine phosphatase activity"/>
    <property type="evidence" value="ECO:0007669"/>
    <property type="project" value="UniProtKB-EC"/>
</dbReference>
<feature type="domain" description="Tyrosine-protein phosphatase" evidence="15">
    <location>
        <begin position="43"/>
        <end position="186"/>
    </location>
</feature>
<dbReference type="Pfam" id="PF00782">
    <property type="entry name" value="DSPc"/>
    <property type="match status" value="1"/>
</dbReference>
<evidence type="ECO:0000256" key="2">
    <source>
        <dbReference type="ARBA" id="ARBA00004496"/>
    </source>
</evidence>
<dbReference type="SUPFAM" id="SSF52799">
    <property type="entry name" value="(Phosphotyrosine protein) phosphatases II"/>
    <property type="match status" value="1"/>
</dbReference>
<dbReference type="InterPro" id="IPR000387">
    <property type="entry name" value="Tyr_Pase_dom"/>
</dbReference>
<keyword evidence="11" id="KW-0539">Nucleus</keyword>
<evidence type="ECO:0000256" key="3">
    <source>
        <dbReference type="ARBA" id="ARBA00004637"/>
    </source>
</evidence>
<dbReference type="PROSITE" id="PS00383">
    <property type="entry name" value="TYR_PHOSPHATASE_1"/>
    <property type="match status" value="1"/>
</dbReference>
<organism evidence="17 18">
    <name type="scientific">Erinaceus europaeus</name>
    <name type="common">Western European hedgehog</name>
    <dbReference type="NCBI Taxonomy" id="9365"/>
    <lineage>
        <taxon>Eukaryota</taxon>
        <taxon>Metazoa</taxon>
        <taxon>Chordata</taxon>
        <taxon>Craniata</taxon>
        <taxon>Vertebrata</taxon>
        <taxon>Euteleostomi</taxon>
        <taxon>Mammalia</taxon>
        <taxon>Eutheria</taxon>
        <taxon>Laurasiatheria</taxon>
        <taxon>Eulipotyphla</taxon>
        <taxon>Erinaceidae</taxon>
        <taxon>Erinaceinae</taxon>
        <taxon>Erinaceus</taxon>
    </lineage>
</organism>
<keyword evidence="7" id="KW-0378">Hydrolase</keyword>
<evidence type="ECO:0000256" key="10">
    <source>
        <dbReference type="ARBA" id="ARBA00023136"/>
    </source>
</evidence>
<accession>A0A1S3A4T1</accession>
<comment type="catalytic activity">
    <reaction evidence="13">
        <text>O-phospho-L-threonyl-[protein] + H2O = L-threonyl-[protein] + phosphate</text>
        <dbReference type="Rhea" id="RHEA:47004"/>
        <dbReference type="Rhea" id="RHEA-COMP:11060"/>
        <dbReference type="Rhea" id="RHEA-COMP:11605"/>
        <dbReference type="ChEBI" id="CHEBI:15377"/>
        <dbReference type="ChEBI" id="CHEBI:30013"/>
        <dbReference type="ChEBI" id="CHEBI:43474"/>
        <dbReference type="ChEBI" id="CHEBI:61977"/>
        <dbReference type="EC" id="3.1.3.16"/>
    </reaction>
</comment>
<evidence type="ECO:0000256" key="14">
    <source>
        <dbReference type="SAM" id="MobiDB-lite"/>
    </source>
</evidence>
<evidence type="ECO:0000256" key="6">
    <source>
        <dbReference type="ARBA" id="ARBA00022792"/>
    </source>
</evidence>
<dbReference type="OrthoDB" id="285418at2759"/>
<dbReference type="InterPro" id="IPR016130">
    <property type="entry name" value="Tyr_Pase_AS"/>
</dbReference>
<sequence length="214" mass="22961">MEARAPGGVEPAQQEDAAPNPTPPTSPSPLPLPAPPRRPSVSGLSRVTHSLYLSGGAAARSQALLAAQGITAVVRVHAAAEAVAPRLGALRCLRVPVADSPSARLCDFFDVVADFIHDEEQRRGRTLLHCGAGVSRSPALCLAYLMRHQGLSLRDAHAWARACRPIIRPNLGFWEQLVRYELQLLGRNSVHMVSSAAGTVPDLYEPELRLLVPL</sequence>
<dbReference type="PANTHER" id="PTHR46495:SF1">
    <property type="entry name" value="DUAL SPECIFICITY PHOSPHATASE 21"/>
    <property type="match status" value="1"/>
</dbReference>
<dbReference type="AlphaFoldDB" id="A0A1S3A4T1"/>
<dbReference type="GeneID" id="103119063"/>
<evidence type="ECO:0000256" key="13">
    <source>
        <dbReference type="ARBA" id="ARBA00048336"/>
    </source>
</evidence>
<dbReference type="Proteomes" id="UP001652624">
    <property type="component" value="Chromosome 6"/>
</dbReference>
<keyword evidence="5" id="KW-0963">Cytoplasm</keyword>
<dbReference type="PROSITE" id="PS50054">
    <property type="entry name" value="TYR_PHOSPHATASE_DUAL"/>
    <property type="match status" value="1"/>
</dbReference>
<evidence type="ECO:0000259" key="16">
    <source>
        <dbReference type="PROSITE" id="PS50056"/>
    </source>
</evidence>
<evidence type="ECO:0000313" key="18">
    <source>
        <dbReference type="RefSeq" id="XP_007529367.1"/>
    </source>
</evidence>
<dbReference type="InterPro" id="IPR020422">
    <property type="entry name" value="TYR_PHOSPHATASE_DUAL_dom"/>
</dbReference>
<dbReference type="Gene3D" id="3.90.190.10">
    <property type="entry name" value="Protein tyrosine phosphatase superfamily"/>
    <property type="match status" value="1"/>
</dbReference>
<dbReference type="GO" id="GO:0017017">
    <property type="term" value="F:MAP kinase tyrosine/serine/threonine phosphatase activity"/>
    <property type="evidence" value="ECO:0007669"/>
    <property type="project" value="InterPro"/>
</dbReference>
<dbReference type="InterPro" id="IPR000340">
    <property type="entry name" value="Dual-sp_phosphatase_cat-dom"/>
</dbReference>
<dbReference type="InterPro" id="IPR029021">
    <property type="entry name" value="Prot-tyrosine_phosphatase-like"/>
</dbReference>
<evidence type="ECO:0000256" key="5">
    <source>
        <dbReference type="ARBA" id="ARBA00022490"/>
    </source>
</evidence>
<evidence type="ECO:0000256" key="8">
    <source>
        <dbReference type="ARBA" id="ARBA00022912"/>
    </source>
</evidence>
<keyword evidence="8" id="KW-0904">Protein phosphatase</keyword>
<evidence type="ECO:0000313" key="17">
    <source>
        <dbReference type="Proteomes" id="UP001652624"/>
    </source>
</evidence>
<dbReference type="PRINTS" id="PR01908">
    <property type="entry name" value="ADSPHPHTASE"/>
</dbReference>
<evidence type="ECO:0000256" key="11">
    <source>
        <dbReference type="ARBA" id="ARBA00023242"/>
    </source>
</evidence>
<dbReference type="CTD" id="150290"/>
<feature type="compositionally biased region" description="Pro residues" evidence="14">
    <location>
        <begin position="20"/>
        <end position="38"/>
    </location>
</feature>
<reference evidence="18" key="1">
    <citation type="submission" date="2025-08" db="UniProtKB">
        <authorList>
            <consortium name="RefSeq"/>
        </authorList>
    </citation>
    <scope>IDENTIFICATION</scope>
</reference>
<dbReference type="PROSITE" id="PS50056">
    <property type="entry name" value="TYR_PHOSPHATASE_2"/>
    <property type="match status" value="1"/>
</dbReference>
<dbReference type="PANTHER" id="PTHR46495">
    <property type="entry name" value="DUAL SPECIFICITY PROTEIN PHOSPHATASE 21"/>
    <property type="match status" value="1"/>
</dbReference>
<dbReference type="InParanoid" id="A0A1S3A4T1"/>
<feature type="region of interest" description="Disordered" evidence="14">
    <location>
        <begin position="1"/>
        <end position="43"/>
    </location>
</feature>
<evidence type="ECO:0000256" key="7">
    <source>
        <dbReference type="ARBA" id="ARBA00022801"/>
    </source>
</evidence>
<comment type="subcellular location">
    <subcellularLocation>
        <location evidence="2">Cytoplasm</location>
    </subcellularLocation>
    <subcellularLocation>
        <location evidence="3">Mitochondrion inner membrane</location>
        <topology evidence="3">Peripheral membrane protein</topology>
    </subcellularLocation>
    <subcellularLocation>
        <location evidence="1">Nucleus</location>
    </subcellularLocation>
</comment>
<dbReference type="GO" id="GO:0005634">
    <property type="term" value="C:nucleus"/>
    <property type="evidence" value="ECO:0007669"/>
    <property type="project" value="UniProtKB-SubCell"/>
</dbReference>
<keyword evidence="6" id="KW-0999">Mitochondrion inner membrane</keyword>